<evidence type="ECO:0000256" key="1">
    <source>
        <dbReference type="SAM" id="MobiDB-lite"/>
    </source>
</evidence>
<evidence type="ECO:0000313" key="4">
    <source>
        <dbReference type="Proteomes" id="UP000887574"/>
    </source>
</evidence>
<feature type="region of interest" description="Disordered" evidence="1">
    <location>
        <begin position="429"/>
        <end position="464"/>
    </location>
</feature>
<dbReference type="AlphaFoldDB" id="A0A915EER9"/>
<dbReference type="WBParaSite" id="jg5578">
    <property type="protein sequence ID" value="jg5578"/>
    <property type="gene ID" value="jg5578"/>
</dbReference>
<feature type="compositionally biased region" description="Basic and acidic residues" evidence="1">
    <location>
        <begin position="220"/>
        <end position="231"/>
    </location>
</feature>
<proteinExistence type="predicted"/>
<dbReference type="Pfam" id="PF24360">
    <property type="entry name" value="DUF7516"/>
    <property type="match status" value="1"/>
</dbReference>
<protein>
    <submittedName>
        <fullName evidence="5">Uncharacterized protein</fullName>
    </submittedName>
</protein>
<sequence length="538" mass="61552">MLIQSNAEAKELKKPKEFYKKFIDQLVLTLNSRARPYSNVHELEKDYAYDTGYNPQLVAMEFGFPTFDAFLKSDFMRPHVQMTMNDDGEPLFLPHENPIFKHIRDFQLASQNYLDGRKEKAEREKYARAMQPEFRGNILEGKKRLVELAYELGAETKDICYPDLQAGYLKKYDNMLGAEELRKFLLDDTMSGLIFLRLKRPYKEIVEMHEKMMDLQKEYEARKSAQDKARPESSQNNGRNWVKRKKVPLSERQLNLVPILPQVNDDLFKGISAVHPLDDIQQPCSQQPCDSQQPCSSSFQAHLSEEMNTRLPHSQFNKKDGGCTTSSLYKNFEDEYGGKANRKVENTLRHLNQMSDSLDDEKHEEVMPKSSSVLLCDRPSEVLTVGPSGDSSSPRTMNGKPNRPVKVEKSMPAKNDSLPLVDVLTRWRPETSSDSEEEQQLDGLTGGNIELSAKADSNSSSDRGADRAEALRDFIHAVVHLRSPEFVDLNFLLKTVHALDPNYKIVLETMSLQQFIKRNCDNAVVGVYKDSVLVGWRK</sequence>
<name>A0A915EER9_9BILA</name>
<organism evidence="4 5">
    <name type="scientific">Ditylenchus dipsaci</name>
    <dbReference type="NCBI Taxonomy" id="166011"/>
    <lineage>
        <taxon>Eukaryota</taxon>
        <taxon>Metazoa</taxon>
        <taxon>Ecdysozoa</taxon>
        <taxon>Nematoda</taxon>
        <taxon>Chromadorea</taxon>
        <taxon>Rhabditida</taxon>
        <taxon>Tylenchina</taxon>
        <taxon>Tylenchomorpha</taxon>
        <taxon>Sphaerularioidea</taxon>
        <taxon>Anguinidae</taxon>
        <taxon>Anguininae</taxon>
        <taxon>Ditylenchus</taxon>
    </lineage>
</organism>
<feature type="domain" description="DUF7515" evidence="2">
    <location>
        <begin position="19"/>
        <end position="95"/>
    </location>
</feature>
<evidence type="ECO:0000259" key="3">
    <source>
        <dbReference type="Pfam" id="PF24360"/>
    </source>
</evidence>
<feature type="region of interest" description="Disordered" evidence="1">
    <location>
        <begin position="381"/>
        <end position="408"/>
    </location>
</feature>
<keyword evidence="4" id="KW-1185">Reference proteome</keyword>
<evidence type="ECO:0000259" key="2">
    <source>
        <dbReference type="Pfam" id="PF24359"/>
    </source>
</evidence>
<dbReference type="Proteomes" id="UP000887574">
    <property type="component" value="Unplaced"/>
</dbReference>
<dbReference type="Pfam" id="PF24359">
    <property type="entry name" value="DUF7515"/>
    <property type="match status" value="1"/>
</dbReference>
<reference evidence="5" key="1">
    <citation type="submission" date="2022-11" db="UniProtKB">
        <authorList>
            <consortium name="WormBaseParasite"/>
        </authorList>
    </citation>
    <scope>IDENTIFICATION</scope>
</reference>
<feature type="region of interest" description="Disordered" evidence="1">
    <location>
        <begin position="220"/>
        <end position="244"/>
    </location>
</feature>
<dbReference type="InterPro" id="IPR055937">
    <property type="entry name" value="DUF7515"/>
</dbReference>
<feature type="domain" description="DUF7516" evidence="3">
    <location>
        <begin position="139"/>
        <end position="184"/>
    </location>
</feature>
<dbReference type="InterPro" id="IPR055938">
    <property type="entry name" value="DUF7516"/>
</dbReference>
<accession>A0A915EER9</accession>
<evidence type="ECO:0000313" key="5">
    <source>
        <dbReference type="WBParaSite" id="jg5578"/>
    </source>
</evidence>